<feature type="binding site" evidence="8">
    <location>
        <position position="199"/>
    </location>
    <ligand>
        <name>Mg(2+)</name>
        <dbReference type="ChEBI" id="CHEBI:18420"/>
    </ligand>
</feature>
<feature type="transmembrane region" description="Helical" evidence="7">
    <location>
        <begin position="230"/>
        <end position="250"/>
    </location>
</feature>
<comment type="catalytic activity">
    <reaction evidence="7">
        <text>UDP-N-acetyl-alpha-D-muramoyl-L-alanyl-gamma-D-glutamyl-meso-2,6-diaminopimeloyl-D-alanyl-D-alanine + di-trans,octa-cis-undecaprenyl phosphate = di-trans,octa-cis-undecaprenyl diphospho-N-acetyl-alpha-D-muramoyl-L-alanyl-D-glutamyl-meso-2,6-diaminopimeloyl-D-alanyl-D-alanine + UMP</text>
        <dbReference type="Rhea" id="RHEA:28386"/>
        <dbReference type="ChEBI" id="CHEBI:57865"/>
        <dbReference type="ChEBI" id="CHEBI:60392"/>
        <dbReference type="ChEBI" id="CHEBI:61386"/>
        <dbReference type="ChEBI" id="CHEBI:61387"/>
        <dbReference type="EC" id="2.7.8.13"/>
    </reaction>
</comment>
<sequence length="351" mass="38568">MNLQNGSSLILGVFLFSFLINSVMIVPFINLLYKYKFLRRKEAPTKGKIPLFDKLHDKKAGTPVGGGILLVASVSVLFFVLMFLTKHMGIPIRSSFSVNKEVFIIIFTFLSFAILGVSDDIKKMFGKPQKGTLGLWFGMTRKLKFLIQLTLGLVIGYFLNRVLGISILHIPIVDVTINLGVFYIPFAAFVIISFSNAFNITDGLDGLSSGLLFICIIAFGVIAAKTLDMPLTLFLILWAGSLLAFLYFNIWPARIWLGDAGALSFGATLGIIGLITGNIIALVFIGGIFVLEVASSAVQILGWKYLKRPILPLAPLHNTYLAMGWEEPKIVTRAWLAGIVLAIFGLWLATI</sequence>
<keyword evidence="5 7" id="KW-1133">Transmembrane helix</keyword>
<name>A0A0G0NNC2_9BACT</name>
<gene>
    <name evidence="7" type="primary">mraY</name>
    <name evidence="9" type="ORF">UT10_C0007G0062</name>
</gene>
<feature type="transmembrane region" description="Helical" evidence="7">
    <location>
        <begin position="330"/>
        <end position="349"/>
    </location>
</feature>
<dbReference type="CDD" id="cd06852">
    <property type="entry name" value="GT_MraY"/>
    <property type="match status" value="1"/>
</dbReference>
<evidence type="ECO:0000256" key="7">
    <source>
        <dbReference type="HAMAP-Rule" id="MF_00038"/>
    </source>
</evidence>
<keyword evidence="7" id="KW-0131">Cell cycle</keyword>
<feature type="transmembrane region" description="Helical" evidence="7">
    <location>
        <begin position="6"/>
        <end position="33"/>
    </location>
</feature>
<reference evidence="9 10" key="1">
    <citation type="journal article" date="2015" name="Nature">
        <title>rRNA introns, odd ribosomes, and small enigmatic genomes across a large radiation of phyla.</title>
        <authorList>
            <person name="Brown C.T."/>
            <person name="Hug L.A."/>
            <person name="Thomas B.C."/>
            <person name="Sharon I."/>
            <person name="Castelle C.J."/>
            <person name="Singh A."/>
            <person name="Wilkins M.J."/>
            <person name="Williams K.H."/>
            <person name="Banfield J.F."/>
        </authorList>
    </citation>
    <scope>NUCLEOTIDE SEQUENCE [LARGE SCALE GENOMIC DNA]</scope>
</reference>
<keyword evidence="6 7" id="KW-0472">Membrane</keyword>
<dbReference type="AlphaFoldDB" id="A0A0G0NNC2"/>
<feature type="transmembrane region" description="Helical" evidence="7">
    <location>
        <begin position="143"/>
        <end position="163"/>
    </location>
</feature>
<evidence type="ECO:0000256" key="2">
    <source>
        <dbReference type="ARBA" id="ARBA00005583"/>
    </source>
</evidence>
<dbReference type="UniPathway" id="UPA00219"/>
<dbReference type="Pfam" id="PF00953">
    <property type="entry name" value="Glycos_transf_4"/>
    <property type="match status" value="1"/>
</dbReference>
<evidence type="ECO:0000256" key="6">
    <source>
        <dbReference type="ARBA" id="ARBA00023136"/>
    </source>
</evidence>
<dbReference type="GO" id="GO:0046872">
    <property type="term" value="F:metal ion binding"/>
    <property type="evidence" value="ECO:0007669"/>
    <property type="project" value="UniProtKB-KW"/>
</dbReference>
<evidence type="ECO:0000256" key="8">
    <source>
        <dbReference type="PIRSR" id="PIRSR600715-1"/>
    </source>
</evidence>
<keyword evidence="7" id="KW-0132">Cell division</keyword>
<dbReference type="HAMAP" id="MF_00038">
    <property type="entry name" value="MraY"/>
    <property type="match status" value="1"/>
</dbReference>
<comment type="similarity">
    <text evidence="2 7">Belongs to the glycosyltransferase 4 family. MraY subfamily.</text>
</comment>
<comment type="cofactor">
    <cofactor evidence="7 8">
        <name>Mg(2+)</name>
        <dbReference type="ChEBI" id="CHEBI:18420"/>
    </cofactor>
</comment>
<keyword evidence="7 8" id="KW-0479">Metal-binding</keyword>
<dbReference type="GO" id="GO:0008963">
    <property type="term" value="F:phospho-N-acetylmuramoyl-pentapeptide-transferase activity"/>
    <property type="evidence" value="ECO:0007669"/>
    <property type="project" value="UniProtKB-UniRule"/>
</dbReference>
<keyword evidence="7" id="KW-0573">Peptidoglycan synthesis</keyword>
<dbReference type="GO" id="GO:0009252">
    <property type="term" value="P:peptidoglycan biosynthetic process"/>
    <property type="evidence" value="ECO:0007669"/>
    <property type="project" value="UniProtKB-UniRule"/>
</dbReference>
<keyword evidence="7" id="KW-0133">Cell shape</keyword>
<feature type="transmembrane region" description="Helical" evidence="7">
    <location>
        <begin position="206"/>
        <end position="224"/>
    </location>
</feature>
<keyword evidence="4 7" id="KW-0812">Transmembrane</keyword>
<feature type="transmembrane region" description="Helical" evidence="7">
    <location>
        <begin position="64"/>
        <end position="83"/>
    </location>
</feature>
<dbReference type="EC" id="2.7.8.13" evidence="7"/>
<accession>A0A0G0NNC2</accession>
<comment type="caution">
    <text evidence="9">The sequence shown here is derived from an EMBL/GenBank/DDBJ whole genome shotgun (WGS) entry which is preliminary data.</text>
</comment>
<dbReference type="Proteomes" id="UP000033944">
    <property type="component" value="Unassembled WGS sequence"/>
</dbReference>
<keyword evidence="7" id="KW-0961">Cell wall biogenesis/degradation</keyword>
<dbReference type="InterPro" id="IPR018480">
    <property type="entry name" value="PNAcMuramoyl-5peptid_Trfase_CS"/>
</dbReference>
<evidence type="ECO:0000313" key="10">
    <source>
        <dbReference type="Proteomes" id="UP000033944"/>
    </source>
</evidence>
<dbReference type="InterPro" id="IPR000715">
    <property type="entry name" value="Glycosyl_transferase_4"/>
</dbReference>
<dbReference type="GO" id="GO:0051301">
    <property type="term" value="P:cell division"/>
    <property type="evidence" value="ECO:0007669"/>
    <property type="project" value="UniProtKB-KW"/>
</dbReference>
<evidence type="ECO:0000256" key="3">
    <source>
        <dbReference type="ARBA" id="ARBA00022679"/>
    </source>
</evidence>
<proteinExistence type="inferred from homology"/>
<evidence type="ECO:0000256" key="1">
    <source>
        <dbReference type="ARBA" id="ARBA00004141"/>
    </source>
</evidence>
<dbReference type="InterPro" id="IPR003524">
    <property type="entry name" value="PNAcMuramoyl-5peptid_Trfase"/>
</dbReference>
<evidence type="ECO:0000313" key="9">
    <source>
        <dbReference type="EMBL" id="KKQ87404.1"/>
    </source>
</evidence>
<feature type="transmembrane region" description="Helical" evidence="7">
    <location>
        <begin position="262"/>
        <end position="291"/>
    </location>
</feature>
<dbReference type="PANTHER" id="PTHR22926">
    <property type="entry name" value="PHOSPHO-N-ACETYLMURAMOYL-PENTAPEPTIDE-TRANSFERASE"/>
    <property type="match status" value="1"/>
</dbReference>
<comment type="pathway">
    <text evidence="7">Cell wall biogenesis; peptidoglycan biosynthesis.</text>
</comment>
<keyword evidence="3 7" id="KW-0808">Transferase</keyword>
<keyword evidence="7 8" id="KW-0460">Magnesium</keyword>
<comment type="function">
    <text evidence="7">Catalyzes the initial step of the lipid cycle reactions in the biosynthesis of the cell wall peptidoglycan: transfers peptidoglycan precursor phospho-MurNAc-pentapeptide from UDP-MurNAc-pentapeptide onto the lipid carrier undecaprenyl phosphate, yielding undecaprenyl-pyrophosphoryl-MurNAc-pentapeptide, known as lipid I.</text>
</comment>
<organism evidence="9 10">
    <name type="scientific">Candidatus Woesebacteria bacterium GW2011_GWB1_38_8b</name>
    <dbReference type="NCBI Taxonomy" id="1618571"/>
    <lineage>
        <taxon>Bacteria</taxon>
        <taxon>Candidatus Woeseibacteriota</taxon>
    </lineage>
</organism>
<dbReference type="EMBL" id="LBVN01000007">
    <property type="protein sequence ID" value="KKQ87404.1"/>
    <property type="molecule type" value="Genomic_DNA"/>
</dbReference>
<comment type="subcellular location">
    <subcellularLocation>
        <location evidence="7">Cell membrane</location>
        <topology evidence="7">Multi-pass membrane protein</topology>
    </subcellularLocation>
    <subcellularLocation>
        <location evidence="1">Membrane</location>
        <topology evidence="1">Multi-pass membrane protein</topology>
    </subcellularLocation>
</comment>
<dbReference type="PANTHER" id="PTHR22926:SF5">
    <property type="entry name" value="PHOSPHO-N-ACETYLMURAMOYL-PENTAPEPTIDE-TRANSFERASE HOMOLOG"/>
    <property type="match status" value="1"/>
</dbReference>
<evidence type="ECO:0000256" key="5">
    <source>
        <dbReference type="ARBA" id="ARBA00022989"/>
    </source>
</evidence>
<evidence type="ECO:0000256" key="4">
    <source>
        <dbReference type="ARBA" id="ARBA00022692"/>
    </source>
</evidence>
<protein>
    <recommendedName>
        <fullName evidence="7">Phospho-N-acetylmuramoyl-pentapeptide-transferase</fullName>
        <ecNumber evidence="7">2.7.8.13</ecNumber>
    </recommendedName>
    <alternativeName>
        <fullName evidence="7">UDP-MurNAc-pentapeptide phosphotransferase</fullName>
    </alternativeName>
</protein>
<dbReference type="GO" id="GO:0005886">
    <property type="term" value="C:plasma membrane"/>
    <property type="evidence" value="ECO:0007669"/>
    <property type="project" value="UniProtKB-SubCell"/>
</dbReference>
<keyword evidence="7" id="KW-1003">Cell membrane</keyword>
<feature type="binding site" evidence="8">
    <location>
        <position position="259"/>
    </location>
    <ligand>
        <name>Mg(2+)</name>
        <dbReference type="ChEBI" id="CHEBI:18420"/>
    </ligand>
</feature>
<dbReference type="GO" id="GO:0071555">
    <property type="term" value="P:cell wall organization"/>
    <property type="evidence" value="ECO:0007669"/>
    <property type="project" value="UniProtKB-KW"/>
</dbReference>
<feature type="transmembrane region" description="Helical" evidence="7">
    <location>
        <begin position="175"/>
        <end position="194"/>
    </location>
</feature>
<feature type="transmembrane region" description="Helical" evidence="7">
    <location>
        <begin position="103"/>
        <end position="122"/>
    </location>
</feature>
<dbReference type="GO" id="GO:0051992">
    <property type="term" value="F:UDP-N-acetylmuramoyl-L-alanyl-D-glutamyl-meso-2,6-diaminopimelyl-D-alanyl-D-alanine:undecaprenyl-phosphate transferase activity"/>
    <property type="evidence" value="ECO:0007669"/>
    <property type="project" value="RHEA"/>
</dbReference>
<dbReference type="GO" id="GO:0008360">
    <property type="term" value="P:regulation of cell shape"/>
    <property type="evidence" value="ECO:0007669"/>
    <property type="project" value="UniProtKB-KW"/>
</dbReference>
<dbReference type="PROSITE" id="PS01348">
    <property type="entry name" value="MRAY_2"/>
    <property type="match status" value="1"/>
</dbReference>